<sequence length="185" mass="20690">MRVSGGSMRSDFSCRVMEDLQLTCPNLNNCTTETLTKLDVDAFLYASAFCAGATLEEQLRAGLWGSDRPPTLPASITQQLCTGPQAKWWSAVHQIYMRQTSGDNAGELRLTIQRGLEVIRVNGNHGLDVKLLVLLARVFHYRASTKTSIFRYHGRSYLGNIRPGMPNFLPTEVHMSSWGGQRVRE</sequence>
<reference evidence="1" key="1">
    <citation type="submission" date="2021-03" db="EMBL/GenBank/DDBJ databases">
        <authorList>
            <person name="Tran Van P."/>
        </authorList>
    </citation>
    <scope>NUCLEOTIDE SEQUENCE</scope>
</reference>
<evidence type="ECO:0000313" key="1">
    <source>
        <dbReference type="EMBL" id="CAG2066741.1"/>
    </source>
</evidence>
<protein>
    <submittedName>
        <fullName evidence="1">Uncharacterized protein</fullName>
    </submittedName>
</protein>
<dbReference type="EMBL" id="CAJPIN010058316">
    <property type="protein sequence ID" value="CAG2066741.1"/>
    <property type="molecule type" value="Genomic_DNA"/>
</dbReference>
<name>A0ABN7PMJ1_TIMPD</name>
<organism evidence="1 2">
    <name type="scientific">Timema podura</name>
    <name type="common">Walking stick</name>
    <dbReference type="NCBI Taxonomy" id="61482"/>
    <lineage>
        <taxon>Eukaryota</taxon>
        <taxon>Metazoa</taxon>
        <taxon>Ecdysozoa</taxon>
        <taxon>Arthropoda</taxon>
        <taxon>Hexapoda</taxon>
        <taxon>Insecta</taxon>
        <taxon>Pterygota</taxon>
        <taxon>Neoptera</taxon>
        <taxon>Polyneoptera</taxon>
        <taxon>Phasmatodea</taxon>
        <taxon>Timematodea</taxon>
        <taxon>Timematoidea</taxon>
        <taxon>Timematidae</taxon>
        <taxon>Timema</taxon>
    </lineage>
</organism>
<dbReference type="Proteomes" id="UP001153148">
    <property type="component" value="Unassembled WGS sequence"/>
</dbReference>
<gene>
    <name evidence="1" type="ORF">TPAB3V08_LOCUS13684</name>
</gene>
<accession>A0ABN7PMJ1</accession>
<evidence type="ECO:0000313" key="2">
    <source>
        <dbReference type="Proteomes" id="UP001153148"/>
    </source>
</evidence>
<keyword evidence="2" id="KW-1185">Reference proteome</keyword>
<comment type="caution">
    <text evidence="1">The sequence shown here is derived from an EMBL/GenBank/DDBJ whole genome shotgun (WGS) entry which is preliminary data.</text>
</comment>
<proteinExistence type="predicted"/>